<dbReference type="STRING" id="659014.SAMN04487996_106151"/>
<sequence length="156" mass="18116">MAIQAIEITEIETPLEEAMSLNHSRLIYRLSILLSQYDERFDIMPELELELRAGRSKPDLSIFQNLSFNWKEDIIRYTEPPITAIEILSPTQAYDALTGKIWKIYFPSNVHSAWIVMPSIQTIQLFLPNQPVQNFTECVFIDPITDITIDLRALFK</sequence>
<keyword evidence="3" id="KW-1185">Reference proteome</keyword>
<dbReference type="OrthoDB" id="952185at2"/>
<name>A0A1G7ESF4_9BACT</name>
<gene>
    <name evidence="2" type="ORF">SAMN04487996_106151</name>
</gene>
<organism evidence="2 3">
    <name type="scientific">Dyadobacter soli</name>
    <dbReference type="NCBI Taxonomy" id="659014"/>
    <lineage>
        <taxon>Bacteria</taxon>
        <taxon>Pseudomonadati</taxon>
        <taxon>Bacteroidota</taxon>
        <taxon>Cytophagia</taxon>
        <taxon>Cytophagales</taxon>
        <taxon>Spirosomataceae</taxon>
        <taxon>Dyadobacter</taxon>
    </lineage>
</organism>
<dbReference type="RefSeq" id="WP_090149826.1">
    <property type="nucleotide sequence ID" value="NZ_FNAN01000006.1"/>
</dbReference>
<feature type="domain" description="Putative restriction endonuclease" evidence="1">
    <location>
        <begin position="19"/>
        <end position="134"/>
    </location>
</feature>
<protein>
    <submittedName>
        <fullName evidence="2">Putative restriction endonuclease</fullName>
    </submittedName>
</protein>
<evidence type="ECO:0000313" key="2">
    <source>
        <dbReference type="EMBL" id="SDE66416.1"/>
    </source>
</evidence>
<evidence type="ECO:0000259" key="1">
    <source>
        <dbReference type="Pfam" id="PF05685"/>
    </source>
</evidence>
<dbReference type="SUPFAM" id="SSF52980">
    <property type="entry name" value="Restriction endonuclease-like"/>
    <property type="match status" value="1"/>
</dbReference>
<proteinExistence type="predicted"/>
<keyword evidence="2" id="KW-0540">Nuclease</keyword>
<dbReference type="CDD" id="cd06260">
    <property type="entry name" value="DUF820-like"/>
    <property type="match status" value="1"/>
</dbReference>
<dbReference type="GO" id="GO:0004519">
    <property type="term" value="F:endonuclease activity"/>
    <property type="evidence" value="ECO:0007669"/>
    <property type="project" value="UniProtKB-KW"/>
</dbReference>
<dbReference type="EMBL" id="FNAN01000006">
    <property type="protein sequence ID" value="SDE66416.1"/>
    <property type="molecule type" value="Genomic_DNA"/>
</dbReference>
<dbReference type="InterPro" id="IPR012296">
    <property type="entry name" value="Nuclease_put_TT1808"/>
</dbReference>
<dbReference type="InterPro" id="IPR008538">
    <property type="entry name" value="Uma2"/>
</dbReference>
<dbReference type="AlphaFoldDB" id="A0A1G7ESF4"/>
<dbReference type="Proteomes" id="UP000198748">
    <property type="component" value="Unassembled WGS sequence"/>
</dbReference>
<dbReference type="InterPro" id="IPR011335">
    <property type="entry name" value="Restrct_endonuc-II-like"/>
</dbReference>
<accession>A0A1G7ESF4</accession>
<evidence type="ECO:0000313" key="3">
    <source>
        <dbReference type="Proteomes" id="UP000198748"/>
    </source>
</evidence>
<dbReference type="Pfam" id="PF05685">
    <property type="entry name" value="Uma2"/>
    <property type="match status" value="1"/>
</dbReference>
<dbReference type="Gene3D" id="3.90.1570.10">
    <property type="entry name" value="tt1808, chain A"/>
    <property type="match status" value="1"/>
</dbReference>
<keyword evidence="2" id="KW-0255">Endonuclease</keyword>
<keyword evidence="2" id="KW-0378">Hydrolase</keyword>
<reference evidence="3" key="1">
    <citation type="submission" date="2016-10" db="EMBL/GenBank/DDBJ databases">
        <authorList>
            <person name="Varghese N."/>
            <person name="Submissions S."/>
        </authorList>
    </citation>
    <scope>NUCLEOTIDE SEQUENCE [LARGE SCALE GENOMIC DNA]</scope>
    <source>
        <strain evidence="3">DSM 25329</strain>
    </source>
</reference>